<dbReference type="Pfam" id="PF01612">
    <property type="entry name" value="DNA_pol_A_exo1"/>
    <property type="match status" value="1"/>
</dbReference>
<dbReference type="PANTHER" id="PTHR13620:SF104">
    <property type="entry name" value="EXONUCLEASE 3'-5' DOMAIN-CONTAINING PROTEIN 2"/>
    <property type="match status" value="1"/>
</dbReference>
<dbReference type="GO" id="GO:0005634">
    <property type="term" value="C:nucleus"/>
    <property type="evidence" value="ECO:0007669"/>
    <property type="project" value="TreeGrafter"/>
</dbReference>
<organism evidence="4">
    <name type="scientific">Entomoneis paludosa</name>
    <dbReference type="NCBI Taxonomy" id="265537"/>
    <lineage>
        <taxon>Eukaryota</taxon>
        <taxon>Sar</taxon>
        <taxon>Stramenopiles</taxon>
        <taxon>Ochrophyta</taxon>
        <taxon>Bacillariophyta</taxon>
        <taxon>Bacillariophyceae</taxon>
        <taxon>Bacillariophycidae</taxon>
        <taxon>Entomoneidaceae</taxon>
        <taxon>Entomoneis</taxon>
    </lineage>
</organism>
<accession>A0A7S2YNL0</accession>
<dbReference type="AlphaFoldDB" id="A0A7S2YNL0"/>
<evidence type="ECO:0000256" key="2">
    <source>
        <dbReference type="ARBA" id="ARBA00022801"/>
    </source>
</evidence>
<evidence type="ECO:0000313" key="4">
    <source>
        <dbReference type="EMBL" id="CAD9986336.1"/>
    </source>
</evidence>
<dbReference type="GO" id="GO:0005737">
    <property type="term" value="C:cytoplasm"/>
    <property type="evidence" value="ECO:0007669"/>
    <property type="project" value="TreeGrafter"/>
</dbReference>
<dbReference type="SUPFAM" id="SSF53098">
    <property type="entry name" value="Ribonuclease H-like"/>
    <property type="match status" value="1"/>
</dbReference>
<dbReference type="Gene3D" id="3.30.420.10">
    <property type="entry name" value="Ribonuclease H-like superfamily/Ribonuclease H"/>
    <property type="match status" value="1"/>
</dbReference>
<evidence type="ECO:0000256" key="1">
    <source>
        <dbReference type="ARBA" id="ARBA00022722"/>
    </source>
</evidence>
<dbReference type="GO" id="GO:0006139">
    <property type="term" value="P:nucleobase-containing compound metabolic process"/>
    <property type="evidence" value="ECO:0007669"/>
    <property type="project" value="InterPro"/>
</dbReference>
<dbReference type="InterPro" id="IPR012337">
    <property type="entry name" value="RNaseH-like_sf"/>
</dbReference>
<dbReference type="GO" id="GO:0008408">
    <property type="term" value="F:3'-5' exonuclease activity"/>
    <property type="evidence" value="ECO:0007669"/>
    <property type="project" value="InterPro"/>
</dbReference>
<dbReference type="InterPro" id="IPR036397">
    <property type="entry name" value="RNaseH_sf"/>
</dbReference>
<dbReference type="PANTHER" id="PTHR13620">
    <property type="entry name" value="3-5 EXONUCLEASE"/>
    <property type="match status" value="1"/>
</dbReference>
<keyword evidence="1" id="KW-0540">Nuclease</keyword>
<protein>
    <recommendedName>
        <fullName evidence="3">3'-5' exonuclease domain-containing protein</fullName>
    </recommendedName>
</protein>
<dbReference type="InterPro" id="IPR002562">
    <property type="entry name" value="3'-5'_exonuclease_dom"/>
</dbReference>
<evidence type="ECO:0000259" key="3">
    <source>
        <dbReference type="Pfam" id="PF01612"/>
    </source>
</evidence>
<gene>
    <name evidence="4" type="ORF">APAL1065_LOCUS22663</name>
</gene>
<feature type="domain" description="3'-5' exonuclease" evidence="3">
    <location>
        <begin position="15"/>
        <end position="143"/>
    </location>
</feature>
<dbReference type="GO" id="GO:0003676">
    <property type="term" value="F:nucleic acid binding"/>
    <property type="evidence" value="ECO:0007669"/>
    <property type="project" value="InterPro"/>
</dbReference>
<dbReference type="EMBL" id="HBHT01033706">
    <property type="protein sequence ID" value="CAD9986336.1"/>
    <property type="molecule type" value="Transcribed_RNA"/>
</dbReference>
<name>A0A7S2YNL0_9STRA</name>
<proteinExistence type="predicted"/>
<keyword evidence="2" id="KW-0378">Hydrolase</keyword>
<sequence length="235" mass="26038">MVLQIADEDRGSNTAAFQVFETLLADPQILKVGVGIDMDMIDLYRWWKEQKQSTKTKSSDNEVHELEIYGRLDISGIYSGESNSGGRTQSLKNLAAAVLEVDLPKSKKLAMSNWAATPLSESQVVYAARDAWAAAAILGELESKDSNSFDCQALVELMSMDGDEMPISQLAARATTRKKARMRRFEIVGRGDDKIPLKDLAKDQLDEVRQLEAEMRELAPPRALSLDVGKLGIEF</sequence>
<reference evidence="4" key="1">
    <citation type="submission" date="2021-01" db="EMBL/GenBank/DDBJ databases">
        <authorList>
            <person name="Corre E."/>
            <person name="Pelletier E."/>
            <person name="Niang G."/>
            <person name="Scheremetjew M."/>
            <person name="Finn R."/>
            <person name="Kale V."/>
            <person name="Holt S."/>
            <person name="Cochrane G."/>
            <person name="Meng A."/>
            <person name="Brown T."/>
            <person name="Cohen L."/>
        </authorList>
    </citation>
    <scope>NUCLEOTIDE SEQUENCE</scope>
    <source>
        <strain evidence="4">CCMP125</strain>
    </source>
</reference>
<dbReference type="InterPro" id="IPR051132">
    <property type="entry name" value="3-5_Exonuclease_domain"/>
</dbReference>